<protein>
    <submittedName>
        <fullName evidence="1">Uncharacterized protein</fullName>
    </submittedName>
</protein>
<sequence>MPAAVTPTLNKWRTGKNADGFTLAPILLGNIKRQRDLQPAVQHPQRYRGLYIQSVAGKRVTDLSVRHWDPELQQGWTVGTIEGATSDFSVMIFVDEAEVPATVSAISLFFTTSGAEGGVAGIGEVYPMYEGDEIVEV</sequence>
<reference evidence="1" key="1">
    <citation type="journal article" date="2023" name="Mol. Phylogenet. Evol.">
        <title>Genome-scale phylogeny and comparative genomics of the fungal order Sordariales.</title>
        <authorList>
            <person name="Hensen N."/>
            <person name="Bonometti L."/>
            <person name="Westerberg I."/>
            <person name="Brannstrom I.O."/>
            <person name="Guillou S."/>
            <person name="Cros-Aarteil S."/>
            <person name="Calhoun S."/>
            <person name="Haridas S."/>
            <person name="Kuo A."/>
            <person name="Mondo S."/>
            <person name="Pangilinan J."/>
            <person name="Riley R."/>
            <person name="LaButti K."/>
            <person name="Andreopoulos B."/>
            <person name="Lipzen A."/>
            <person name="Chen C."/>
            <person name="Yan M."/>
            <person name="Daum C."/>
            <person name="Ng V."/>
            <person name="Clum A."/>
            <person name="Steindorff A."/>
            <person name="Ohm R.A."/>
            <person name="Martin F."/>
            <person name="Silar P."/>
            <person name="Natvig D.O."/>
            <person name="Lalanne C."/>
            <person name="Gautier V."/>
            <person name="Ament-Velasquez S.L."/>
            <person name="Kruys A."/>
            <person name="Hutchinson M.I."/>
            <person name="Powell A.J."/>
            <person name="Barry K."/>
            <person name="Miller A.N."/>
            <person name="Grigoriev I.V."/>
            <person name="Debuchy R."/>
            <person name="Gladieux P."/>
            <person name="Hiltunen Thoren M."/>
            <person name="Johannesson H."/>
        </authorList>
    </citation>
    <scope>NUCLEOTIDE SEQUENCE</scope>
    <source>
        <strain evidence="1">CBS 232.78</strain>
    </source>
</reference>
<evidence type="ECO:0000313" key="1">
    <source>
        <dbReference type="EMBL" id="KAK3368772.1"/>
    </source>
</evidence>
<organism evidence="1 2">
    <name type="scientific">Podospora didyma</name>
    <dbReference type="NCBI Taxonomy" id="330526"/>
    <lineage>
        <taxon>Eukaryota</taxon>
        <taxon>Fungi</taxon>
        <taxon>Dikarya</taxon>
        <taxon>Ascomycota</taxon>
        <taxon>Pezizomycotina</taxon>
        <taxon>Sordariomycetes</taxon>
        <taxon>Sordariomycetidae</taxon>
        <taxon>Sordariales</taxon>
        <taxon>Podosporaceae</taxon>
        <taxon>Podospora</taxon>
    </lineage>
</organism>
<evidence type="ECO:0000313" key="2">
    <source>
        <dbReference type="Proteomes" id="UP001285441"/>
    </source>
</evidence>
<accession>A0AAE0N2X7</accession>
<dbReference type="Proteomes" id="UP001285441">
    <property type="component" value="Unassembled WGS sequence"/>
</dbReference>
<keyword evidence="2" id="KW-1185">Reference proteome</keyword>
<proteinExistence type="predicted"/>
<name>A0AAE0N2X7_9PEZI</name>
<dbReference type="EMBL" id="JAULSW010000010">
    <property type="protein sequence ID" value="KAK3368772.1"/>
    <property type="molecule type" value="Genomic_DNA"/>
</dbReference>
<dbReference type="AlphaFoldDB" id="A0AAE0N2X7"/>
<reference evidence="1" key="2">
    <citation type="submission" date="2023-06" db="EMBL/GenBank/DDBJ databases">
        <authorList>
            <consortium name="Lawrence Berkeley National Laboratory"/>
            <person name="Haridas S."/>
            <person name="Hensen N."/>
            <person name="Bonometti L."/>
            <person name="Westerberg I."/>
            <person name="Brannstrom I.O."/>
            <person name="Guillou S."/>
            <person name="Cros-Aarteil S."/>
            <person name="Calhoun S."/>
            <person name="Kuo A."/>
            <person name="Mondo S."/>
            <person name="Pangilinan J."/>
            <person name="Riley R."/>
            <person name="LaButti K."/>
            <person name="Andreopoulos B."/>
            <person name="Lipzen A."/>
            <person name="Chen C."/>
            <person name="Yanf M."/>
            <person name="Daum C."/>
            <person name="Ng V."/>
            <person name="Clum A."/>
            <person name="Steindorff A."/>
            <person name="Ohm R."/>
            <person name="Martin F."/>
            <person name="Silar P."/>
            <person name="Natvig D."/>
            <person name="Lalanne C."/>
            <person name="Gautier V."/>
            <person name="Ament-velasquez S.L."/>
            <person name="Kruys A."/>
            <person name="Hutchinson M.I."/>
            <person name="Powell A.J."/>
            <person name="Barry K."/>
            <person name="Miller A.N."/>
            <person name="Grigoriev I.V."/>
            <person name="Debuchy R."/>
            <person name="Gladieux P."/>
            <person name="Thoren M.H."/>
            <person name="Johannesson H."/>
        </authorList>
    </citation>
    <scope>NUCLEOTIDE SEQUENCE</scope>
    <source>
        <strain evidence="1">CBS 232.78</strain>
    </source>
</reference>
<gene>
    <name evidence="1" type="ORF">B0H63DRAFT_529140</name>
</gene>
<comment type="caution">
    <text evidence="1">The sequence shown here is derived from an EMBL/GenBank/DDBJ whole genome shotgun (WGS) entry which is preliminary data.</text>
</comment>